<feature type="transmembrane region" description="Helical" evidence="16">
    <location>
        <begin position="101"/>
        <end position="124"/>
    </location>
</feature>
<evidence type="ECO:0000256" key="14">
    <source>
        <dbReference type="ARBA" id="ARBA00044770"/>
    </source>
</evidence>
<keyword evidence="8 16" id="KW-0472">Membrane</keyword>
<evidence type="ECO:0000256" key="8">
    <source>
        <dbReference type="ARBA" id="ARBA00023136"/>
    </source>
</evidence>
<accession>A0ABS7WPQ6</accession>
<keyword evidence="4 16" id="KW-0812">Transmembrane</keyword>
<evidence type="ECO:0000256" key="1">
    <source>
        <dbReference type="ARBA" id="ARBA00004141"/>
    </source>
</evidence>
<evidence type="ECO:0000313" key="17">
    <source>
        <dbReference type="EMBL" id="MBZ7986740.1"/>
    </source>
</evidence>
<evidence type="ECO:0000256" key="6">
    <source>
        <dbReference type="ARBA" id="ARBA00022984"/>
    </source>
</evidence>
<dbReference type="EMBL" id="JACGBB010000002">
    <property type="protein sequence ID" value="MBZ7986740.1"/>
    <property type="molecule type" value="Genomic_DNA"/>
</dbReference>
<feature type="transmembrane region" description="Helical" evidence="16">
    <location>
        <begin position="255"/>
        <end position="274"/>
    </location>
</feature>
<evidence type="ECO:0000256" key="9">
    <source>
        <dbReference type="ARBA" id="ARBA00032370"/>
    </source>
</evidence>
<evidence type="ECO:0000313" key="18">
    <source>
        <dbReference type="Proteomes" id="UP000786183"/>
    </source>
</evidence>
<proteinExistence type="inferred from homology"/>
<dbReference type="Proteomes" id="UP000786183">
    <property type="component" value="Unassembled WGS sequence"/>
</dbReference>
<keyword evidence="7 16" id="KW-1133">Transmembrane helix</keyword>
<dbReference type="InterPro" id="IPR001182">
    <property type="entry name" value="FtsW/RodA"/>
</dbReference>
<keyword evidence="3" id="KW-0808">Transferase</keyword>
<reference evidence="17 18" key="1">
    <citation type="submission" date="2020-07" db="EMBL/GenBank/DDBJ databases">
        <title>Transfer of Campylobacter canadensis to the novel genus Avispirillum gen. nov., that also includes two novel species recovered from migratory waterfowl: Avispirillum anseris sp. nov. and Avispirillum brantae sp. nov.</title>
        <authorList>
            <person name="Miller W.G."/>
            <person name="Chapman M.H."/>
            <person name="Yee E."/>
            <person name="Inglis G.D."/>
        </authorList>
    </citation>
    <scope>NUCLEOTIDE SEQUENCE [LARGE SCALE GENOMIC DNA]</scope>
    <source>
        <strain evidence="17 18">L283</strain>
    </source>
</reference>
<evidence type="ECO:0000256" key="11">
    <source>
        <dbReference type="ARBA" id="ARBA00038053"/>
    </source>
</evidence>
<evidence type="ECO:0000256" key="15">
    <source>
        <dbReference type="ARBA" id="ARBA00049902"/>
    </source>
</evidence>
<keyword evidence="18" id="KW-1185">Reference proteome</keyword>
<feature type="transmembrane region" description="Helical" evidence="16">
    <location>
        <begin position="294"/>
        <end position="312"/>
    </location>
</feature>
<comment type="caution">
    <text evidence="17">The sequence shown here is derived from an EMBL/GenBank/DDBJ whole genome shotgun (WGS) entry which is preliminary data.</text>
</comment>
<dbReference type="EC" id="2.4.99.28" evidence="14"/>
<comment type="subcellular location">
    <subcellularLocation>
        <location evidence="1">Membrane</location>
        <topology evidence="1">Multi-pass membrane protein</topology>
    </subcellularLocation>
</comment>
<evidence type="ECO:0000256" key="4">
    <source>
        <dbReference type="ARBA" id="ARBA00022692"/>
    </source>
</evidence>
<feature type="transmembrane region" description="Helical" evidence="16">
    <location>
        <begin position="361"/>
        <end position="380"/>
    </location>
</feature>
<keyword evidence="2" id="KW-0328">Glycosyltransferase</keyword>
<evidence type="ECO:0000256" key="5">
    <source>
        <dbReference type="ARBA" id="ARBA00022960"/>
    </source>
</evidence>
<dbReference type="PANTHER" id="PTHR30474:SF2">
    <property type="entry name" value="PEPTIDOGLYCAN GLYCOSYLTRANSFERASE FTSW-RELATED"/>
    <property type="match status" value="1"/>
</dbReference>
<feature type="transmembrane region" description="Helical" evidence="16">
    <location>
        <begin position="324"/>
        <end position="349"/>
    </location>
</feature>
<evidence type="ECO:0000256" key="7">
    <source>
        <dbReference type="ARBA" id="ARBA00022989"/>
    </source>
</evidence>
<organism evidence="17 18">
    <name type="scientific">Campylobacter canadensis</name>
    <dbReference type="NCBI Taxonomy" id="449520"/>
    <lineage>
        <taxon>Bacteria</taxon>
        <taxon>Pseudomonadati</taxon>
        <taxon>Campylobacterota</taxon>
        <taxon>Epsilonproteobacteria</taxon>
        <taxon>Campylobacterales</taxon>
        <taxon>Campylobacteraceae</taxon>
        <taxon>Campylobacter</taxon>
    </lineage>
</organism>
<feature type="transmembrane region" description="Helical" evidence="16">
    <location>
        <begin position="173"/>
        <end position="206"/>
    </location>
</feature>
<evidence type="ECO:0000256" key="3">
    <source>
        <dbReference type="ARBA" id="ARBA00022679"/>
    </source>
</evidence>
<comment type="similarity">
    <text evidence="11">Belongs to the SEDS family. FtsW subfamily.</text>
</comment>
<evidence type="ECO:0000256" key="10">
    <source>
        <dbReference type="ARBA" id="ARBA00033270"/>
    </source>
</evidence>
<evidence type="ECO:0000256" key="12">
    <source>
        <dbReference type="ARBA" id="ARBA00041185"/>
    </source>
</evidence>
<sequence>MKIQEQVFLSILILMSFSVLFVFSLGFFQYTGQKDALALLSYQSLFAFVSLVFLFTFLKICNERMIIFLLISCITISIIACILLPFLPASLVVETKGARRWLRILSISIAPTEFLKIGFIYILAWTYSRKYGSKAISLKQDIMRIAPSLFLYFIIFAYIYVTQNDLGQAVVMLVVLLSMALCAGGTFMSVLLISSCGVLLVILAILLNTKRIQRILDWWVNIQDIILPLLPERFQESMRIYNANTPYQLTHGLNAFFNGGIFGEGLGLGVFKLGFLSEVHTDFILAGMTEEIGILGLLFICAIYFWLFLSLIKISANVQEKKYSLFIIGYTFCIAYSFLMNIFGILGFIPLKGIAVPFLSYGGSSMFANVFAITIILALYKTNNKKSFYKENS</sequence>
<feature type="transmembrane region" description="Helical" evidence="16">
    <location>
        <begin position="36"/>
        <end position="58"/>
    </location>
</feature>
<name>A0ABS7WPQ6_9BACT</name>
<evidence type="ECO:0000256" key="13">
    <source>
        <dbReference type="ARBA" id="ARBA00041418"/>
    </source>
</evidence>
<evidence type="ECO:0000256" key="16">
    <source>
        <dbReference type="SAM" id="Phobius"/>
    </source>
</evidence>
<evidence type="ECO:0000256" key="2">
    <source>
        <dbReference type="ARBA" id="ARBA00022676"/>
    </source>
</evidence>
<comment type="catalytic activity">
    <reaction evidence="15">
        <text>[GlcNAc-(1-&gt;4)-Mur2Ac(oyl-L-Ala-gamma-D-Glu-L-Lys-D-Ala-D-Ala)](n)-di-trans,octa-cis-undecaprenyl diphosphate + beta-D-GlcNAc-(1-&gt;4)-Mur2Ac(oyl-L-Ala-gamma-D-Glu-L-Lys-D-Ala-D-Ala)-di-trans,octa-cis-undecaprenyl diphosphate = [GlcNAc-(1-&gt;4)-Mur2Ac(oyl-L-Ala-gamma-D-Glu-L-Lys-D-Ala-D-Ala)](n+1)-di-trans,octa-cis-undecaprenyl diphosphate + di-trans,octa-cis-undecaprenyl diphosphate + H(+)</text>
        <dbReference type="Rhea" id="RHEA:23708"/>
        <dbReference type="Rhea" id="RHEA-COMP:9602"/>
        <dbReference type="Rhea" id="RHEA-COMP:9603"/>
        <dbReference type="ChEBI" id="CHEBI:15378"/>
        <dbReference type="ChEBI" id="CHEBI:58405"/>
        <dbReference type="ChEBI" id="CHEBI:60033"/>
        <dbReference type="ChEBI" id="CHEBI:78435"/>
        <dbReference type="EC" id="2.4.99.28"/>
    </reaction>
</comment>
<dbReference type="RefSeq" id="WP_172230102.1">
    <property type="nucleotide sequence ID" value="NZ_CP035946.1"/>
</dbReference>
<dbReference type="PANTHER" id="PTHR30474">
    <property type="entry name" value="CELL CYCLE PROTEIN"/>
    <property type="match status" value="1"/>
</dbReference>
<dbReference type="Pfam" id="PF01098">
    <property type="entry name" value="FTSW_RODA_SPOVE"/>
    <property type="match status" value="1"/>
</dbReference>
<protein>
    <recommendedName>
        <fullName evidence="12">Probable peptidoglycan glycosyltransferase FtsW</fullName>
        <ecNumber evidence="14">2.4.99.28</ecNumber>
    </recommendedName>
    <alternativeName>
        <fullName evidence="13">Cell division protein FtsW</fullName>
    </alternativeName>
    <alternativeName>
        <fullName evidence="10">Cell wall polymerase</fullName>
    </alternativeName>
    <alternativeName>
        <fullName evidence="9">Peptidoglycan polymerase</fullName>
    </alternativeName>
</protein>
<feature type="transmembrane region" description="Helical" evidence="16">
    <location>
        <begin position="65"/>
        <end position="89"/>
    </location>
</feature>
<feature type="transmembrane region" description="Helical" evidence="16">
    <location>
        <begin position="7"/>
        <end position="30"/>
    </location>
</feature>
<keyword evidence="5" id="KW-0133">Cell shape</keyword>
<gene>
    <name evidence="17" type="ORF">AVCANL283_01240</name>
</gene>
<keyword evidence="6" id="KW-0573">Peptidoglycan synthesis</keyword>
<feature type="transmembrane region" description="Helical" evidence="16">
    <location>
        <begin position="145"/>
        <end position="161"/>
    </location>
</feature>